<comment type="similarity">
    <text evidence="5 7">Belongs to the gemin-2 family.</text>
</comment>
<dbReference type="GO" id="GO:0005681">
    <property type="term" value="C:spliceosomal complex"/>
    <property type="evidence" value="ECO:0007669"/>
    <property type="project" value="UniProtKB-UniRule"/>
</dbReference>
<evidence type="ECO:0000256" key="5">
    <source>
        <dbReference type="ARBA" id="ARBA00025758"/>
    </source>
</evidence>
<evidence type="ECO:0000256" key="2">
    <source>
        <dbReference type="ARBA" id="ARBA00022490"/>
    </source>
</evidence>
<accession>A0A0P4WRC5</accession>
<dbReference type="EMBL" id="GDRN01043864">
    <property type="protein sequence ID" value="JAI66958.1"/>
    <property type="molecule type" value="Transcribed_RNA"/>
</dbReference>
<sequence>MASDSDSSDCGLLNQALPTPTLPSNFKPVVAPASAEEYIQHVVWEARQCKAVMTVDLEEHKLNKPIAVVQKQVKATAPKGFTPSLESQQNLMASFSKLRAHIATLRASGKIPRPPIVLPGIKKREEWCKLCFGNSFQLALLKQSSQDSMQPQLIEGQQPLLSILLNIKQKGIENLLEWHAQWLEVLGFSEAQGRWFYALLACLEKPLTPESCSQIRHIAMMCAKIRASLETADHPHLSQLNVVICIVARYFCQEDLVDH</sequence>
<comment type="subunit">
    <text evidence="7">Part of the core SMN complex.</text>
</comment>
<evidence type="ECO:0000256" key="3">
    <source>
        <dbReference type="ARBA" id="ARBA00022664"/>
    </source>
</evidence>
<evidence type="ECO:0000256" key="4">
    <source>
        <dbReference type="ARBA" id="ARBA00023187"/>
    </source>
</evidence>
<dbReference type="PANTHER" id="PTHR12794:SF0">
    <property type="entry name" value="GEM-ASSOCIATED PROTEIN 2"/>
    <property type="match status" value="1"/>
</dbReference>
<dbReference type="Gene3D" id="1.20.58.1070">
    <property type="match status" value="1"/>
</dbReference>
<proteinExistence type="inferred from homology"/>
<evidence type="ECO:0000256" key="1">
    <source>
        <dbReference type="ARBA" id="ARBA00004496"/>
    </source>
</evidence>
<dbReference type="InterPro" id="IPR035426">
    <property type="entry name" value="Gemin2/Brr1"/>
</dbReference>
<keyword evidence="2 7" id="KW-0963">Cytoplasm</keyword>
<keyword evidence="4 7" id="KW-0508">mRNA splicing</keyword>
<evidence type="ECO:0000256" key="6">
    <source>
        <dbReference type="ARBA" id="ARBA00047179"/>
    </source>
</evidence>
<name>A0A0P4WRC5_SCYOL</name>
<dbReference type="GO" id="GO:0000245">
    <property type="term" value="P:spliceosomal complex assembly"/>
    <property type="evidence" value="ECO:0007669"/>
    <property type="project" value="UniProtKB-UniRule"/>
</dbReference>
<dbReference type="InterPro" id="IPR017364">
    <property type="entry name" value="GEMIN2"/>
</dbReference>
<comment type="function">
    <text evidence="7">The SMN complex catalyzes the assembly of small nuclear ribonucleoproteins (snRNPs), the building blocks of the spliceosome, and thereby plays an important role in the splicing of cellular pre-mRNAs.</text>
</comment>
<reference evidence="8" key="1">
    <citation type="submission" date="2015-09" db="EMBL/GenBank/DDBJ databases">
        <title>Scylla olivacea transcriptome.</title>
        <authorList>
            <person name="Ikhwanuddin M."/>
        </authorList>
    </citation>
    <scope>NUCLEOTIDE SEQUENCE</scope>
</reference>
<evidence type="ECO:0000256" key="7">
    <source>
        <dbReference type="PIRNR" id="PIRNR038038"/>
    </source>
</evidence>
<dbReference type="GO" id="GO:0032797">
    <property type="term" value="C:SMN complex"/>
    <property type="evidence" value="ECO:0007669"/>
    <property type="project" value="UniProtKB-UniRule"/>
</dbReference>
<evidence type="ECO:0000313" key="8">
    <source>
        <dbReference type="EMBL" id="JAI66958.1"/>
    </source>
</evidence>
<protein>
    <recommendedName>
        <fullName evidence="6 7">Gem-associated protein 2</fullName>
    </recommendedName>
</protein>
<comment type="subcellular location">
    <subcellularLocation>
        <location evidence="1">Cytoplasm</location>
    </subcellularLocation>
</comment>
<dbReference type="AlphaFoldDB" id="A0A0P4WRC5"/>
<dbReference type="PANTHER" id="PTHR12794">
    <property type="entry name" value="GEMIN2"/>
    <property type="match status" value="1"/>
</dbReference>
<dbReference type="Pfam" id="PF04938">
    <property type="entry name" value="SIP1"/>
    <property type="match status" value="1"/>
</dbReference>
<dbReference type="PIRSF" id="PIRSF038038">
    <property type="entry name" value="SMN_Gemin2"/>
    <property type="match status" value="1"/>
</dbReference>
<organism evidence="8">
    <name type="scientific">Scylla olivacea</name>
    <name type="common">Orange mud crab</name>
    <name type="synonym">Cancer olivacea</name>
    <dbReference type="NCBI Taxonomy" id="85551"/>
    <lineage>
        <taxon>Eukaryota</taxon>
        <taxon>Metazoa</taxon>
        <taxon>Ecdysozoa</taxon>
        <taxon>Arthropoda</taxon>
        <taxon>Crustacea</taxon>
        <taxon>Multicrustacea</taxon>
        <taxon>Malacostraca</taxon>
        <taxon>Eumalacostraca</taxon>
        <taxon>Eucarida</taxon>
        <taxon>Decapoda</taxon>
        <taxon>Pleocyemata</taxon>
        <taxon>Brachyura</taxon>
        <taxon>Eubrachyura</taxon>
        <taxon>Portunoidea</taxon>
        <taxon>Portunidae</taxon>
        <taxon>Portuninae</taxon>
        <taxon>Scylla</taxon>
    </lineage>
</organism>
<dbReference type="GO" id="GO:0000387">
    <property type="term" value="P:spliceosomal snRNP assembly"/>
    <property type="evidence" value="ECO:0007669"/>
    <property type="project" value="UniProtKB-UniRule"/>
</dbReference>
<keyword evidence="3 7" id="KW-0507">mRNA processing</keyword>